<dbReference type="Proteomes" id="UP000652427">
    <property type="component" value="Unassembled WGS sequence"/>
</dbReference>
<keyword evidence="2" id="KW-1185">Reference proteome</keyword>
<gene>
    <name evidence="1" type="primary">pxpA</name>
    <name evidence="1" type="ORF">HUO14_05475</name>
</gene>
<dbReference type="RefSeq" id="WP_176278889.1">
    <property type="nucleotide sequence ID" value="NZ_JABWMH010000002.1"/>
</dbReference>
<name>A0ABX2N129_9SPHN</name>
<dbReference type="Gene3D" id="3.20.20.370">
    <property type="entry name" value="Glycoside hydrolase/deacetylase"/>
    <property type="match status" value="1"/>
</dbReference>
<dbReference type="NCBIfam" id="NF003814">
    <property type="entry name" value="PRK05406.1-3"/>
    <property type="match status" value="1"/>
</dbReference>
<accession>A0ABX2N129</accession>
<dbReference type="EMBL" id="JABWMH010000002">
    <property type="protein sequence ID" value="NVD27351.1"/>
    <property type="molecule type" value="Genomic_DNA"/>
</dbReference>
<sequence length="248" mass="25951">MIDLNADLGETDSPDGIARDIAIMDIVSSCNIACGGHAGSPDVMRTMLMAAKSGSIAPGAHPSYPDRAGFGRTSMDISPADLEASLTRQLQDITEIAAEVRVNLTHIKPHGALYNDAQDDPGLSTLLVDMAARANLALVGMPGSLVERKASDKGISFIAEAFIDRQYSSNGRLVPRSEAGAVIADEDDRIRQGLSLAKATPLPAQDGTSLTIGAQTLCLHSDSDGALETARRMRTALEQAGILIGSGR</sequence>
<dbReference type="PANTHER" id="PTHR30292:SF0">
    <property type="entry name" value="5-OXOPROLINASE SUBUNIT A"/>
    <property type="match status" value="1"/>
</dbReference>
<dbReference type="Pfam" id="PF03746">
    <property type="entry name" value="LamB_YcsF"/>
    <property type="match status" value="1"/>
</dbReference>
<dbReference type="EC" id="3.5.2.9" evidence="1"/>
<organism evidence="1 2">
    <name type="scientific">Parasphingorhabdus flavimaris</name>
    <dbReference type="NCBI Taxonomy" id="266812"/>
    <lineage>
        <taxon>Bacteria</taxon>
        <taxon>Pseudomonadati</taxon>
        <taxon>Pseudomonadota</taxon>
        <taxon>Alphaproteobacteria</taxon>
        <taxon>Sphingomonadales</taxon>
        <taxon>Sphingomonadaceae</taxon>
        <taxon>Parasphingorhabdus</taxon>
    </lineage>
</organism>
<dbReference type="CDD" id="cd10801">
    <property type="entry name" value="LamB_YcsF_like_1"/>
    <property type="match status" value="1"/>
</dbReference>
<dbReference type="InterPro" id="IPR005501">
    <property type="entry name" value="LamB/YcsF/PxpA-like"/>
</dbReference>
<proteinExistence type="predicted"/>
<reference evidence="1 2" key="1">
    <citation type="submission" date="2020-06" db="EMBL/GenBank/DDBJ databases">
        <authorList>
            <person name="Kim S.-J."/>
            <person name="Park S.-J."/>
        </authorList>
    </citation>
    <scope>NUCLEOTIDE SEQUENCE [LARGE SCALE GENOMIC DNA]</scope>
    <source>
        <strain evidence="1 2">SW-151</strain>
    </source>
</reference>
<keyword evidence="1" id="KW-0378">Hydrolase</keyword>
<protein>
    <submittedName>
        <fullName evidence="1">5-oxoprolinase subunit PxpA</fullName>
        <ecNumber evidence="1">3.5.2.9</ecNumber>
    </submittedName>
</protein>
<dbReference type="GO" id="GO:0017168">
    <property type="term" value="F:5-oxoprolinase (ATP-hydrolyzing) activity"/>
    <property type="evidence" value="ECO:0007669"/>
    <property type="project" value="UniProtKB-EC"/>
</dbReference>
<dbReference type="InterPro" id="IPR011330">
    <property type="entry name" value="Glyco_hydro/deAcase_b/a-brl"/>
</dbReference>
<evidence type="ECO:0000313" key="2">
    <source>
        <dbReference type="Proteomes" id="UP000652427"/>
    </source>
</evidence>
<comment type="caution">
    <text evidence="1">The sequence shown here is derived from an EMBL/GenBank/DDBJ whole genome shotgun (WGS) entry which is preliminary data.</text>
</comment>
<dbReference type="SUPFAM" id="SSF88713">
    <property type="entry name" value="Glycoside hydrolase/deacetylase"/>
    <property type="match status" value="1"/>
</dbReference>
<evidence type="ECO:0000313" key="1">
    <source>
        <dbReference type="EMBL" id="NVD27351.1"/>
    </source>
</evidence>
<dbReference type="PANTHER" id="PTHR30292">
    <property type="entry name" value="UNCHARACTERIZED PROTEIN YBGL-RELATED"/>
    <property type="match status" value="1"/>
</dbReference>